<comment type="caution">
    <text evidence="2">The sequence shown here is derived from an EMBL/GenBank/DDBJ whole genome shotgun (WGS) entry which is preliminary data.</text>
</comment>
<dbReference type="AlphaFoldDB" id="A0AAN7QBV3"/>
<dbReference type="Proteomes" id="UP001346149">
    <property type="component" value="Unassembled WGS sequence"/>
</dbReference>
<sequence length="92" mass="9889">MAGTRETSQEQKRPAYPPPAGVIPAAGIPMSQPAPMYTEMASAPAIQQPSHQLLLENRGPWSVNLFDCFSECGFVAFLTGVRASPSVRSLRS</sequence>
<feature type="region of interest" description="Disordered" evidence="1">
    <location>
        <begin position="1"/>
        <end position="27"/>
    </location>
</feature>
<evidence type="ECO:0000313" key="3">
    <source>
        <dbReference type="Proteomes" id="UP001346149"/>
    </source>
</evidence>
<organism evidence="2 3">
    <name type="scientific">Trapa natans</name>
    <name type="common">Water chestnut</name>
    <dbReference type="NCBI Taxonomy" id="22666"/>
    <lineage>
        <taxon>Eukaryota</taxon>
        <taxon>Viridiplantae</taxon>
        <taxon>Streptophyta</taxon>
        <taxon>Embryophyta</taxon>
        <taxon>Tracheophyta</taxon>
        <taxon>Spermatophyta</taxon>
        <taxon>Magnoliopsida</taxon>
        <taxon>eudicotyledons</taxon>
        <taxon>Gunneridae</taxon>
        <taxon>Pentapetalae</taxon>
        <taxon>rosids</taxon>
        <taxon>malvids</taxon>
        <taxon>Myrtales</taxon>
        <taxon>Lythraceae</taxon>
        <taxon>Trapa</taxon>
    </lineage>
</organism>
<evidence type="ECO:0000313" key="2">
    <source>
        <dbReference type="EMBL" id="KAK4763187.1"/>
    </source>
</evidence>
<evidence type="ECO:0000256" key="1">
    <source>
        <dbReference type="SAM" id="MobiDB-lite"/>
    </source>
</evidence>
<name>A0AAN7QBV3_TRANT</name>
<keyword evidence="3" id="KW-1185">Reference proteome</keyword>
<protein>
    <submittedName>
        <fullName evidence="2">Uncharacterized protein</fullName>
    </submittedName>
</protein>
<gene>
    <name evidence="2" type="ORF">SAY86_008955</name>
</gene>
<proteinExistence type="predicted"/>
<accession>A0AAN7QBV3</accession>
<reference evidence="2 3" key="1">
    <citation type="journal article" date="2023" name="Hortic Res">
        <title>Pangenome of water caltrop reveals structural variations and asymmetric subgenome divergence after allopolyploidization.</title>
        <authorList>
            <person name="Zhang X."/>
            <person name="Chen Y."/>
            <person name="Wang L."/>
            <person name="Yuan Y."/>
            <person name="Fang M."/>
            <person name="Shi L."/>
            <person name="Lu R."/>
            <person name="Comes H.P."/>
            <person name="Ma Y."/>
            <person name="Chen Y."/>
            <person name="Huang G."/>
            <person name="Zhou Y."/>
            <person name="Zheng Z."/>
            <person name="Qiu Y."/>
        </authorList>
    </citation>
    <scope>NUCLEOTIDE SEQUENCE [LARGE SCALE GENOMIC DNA]</scope>
    <source>
        <strain evidence="2">F231</strain>
    </source>
</reference>
<dbReference type="EMBL" id="JAXQNO010000024">
    <property type="protein sequence ID" value="KAK4763187.1"/>
    <property type="molecule type" value="Genomic_DNA"/>
</dbReference>